<dbReference type="STRING" id="139825.A0A401H6T1"/>
<feature type="region of interest" description="Disordered" evidence="4">
    <location>
        <begin position="229"/>
        <end position="290"/>
    </location>
</feature>
<feature type="region of interest" description="Disordered" evidence="4">
    <location>
        <begin position="1"/>
        <end position="87"/>
    </location>
</feature>
<keyword evidence="1 3" id="KW-0238">DNA-binding</keyword>
<dbReference type="EMBL" id="BFAD01000018">
    <property type="protein sequence ID" value="GBE90147.1"/>
    <property type="molecule type" value="Genomic_DNA"/>
</dbReference>
<feature type="compositionally biased region" description="Low complexity" evidence="4">
    <location>
        <begin position="634"/>
        <end position="652"/>
    </location>
</feature>
<feature type="compositionally biased region" description="Low complexity" evidence="4">
    <location>
        <begin position="791"/>
        <end position="800"/>
    </location>
</feature>
<feature type="compositionally biased region" description="Polar residues" evidence="4">
    <location>
        <begin position="605"/>
        <end position="633"/>
    </location>
</feature>
<feature type="region of interest" description="Disordered" evidence="4">
    <location>
        <begin position="303"/>
        <end position="340"/>
    </location>
</feature>
<evidence type="ECO:0000313" key="7">
    <source>
        <dbReference type="Proteomes" id="UP000287166"/>
    </source>
</evidence>
<feature type="compositionally biased region" description="Low complexity" evidence="4">
    <location>
        <begin position="146"/>
        <end position="174"/>
    </location>
</feature>
<dbReference type="GO" id="GO:0005634">
    <property type="term" value="C:nucleus"/>
    <property type="evidence" value="ECO:0007669"/>
    <property type="project" value="UniProtKB-SubCell"/>
</dbReference>
<feature type="region of interest" description="Disordered" evidence="4">
    <location>
        <begin position="542"/>
        <end position="800"/>
    </location>
</feature>
<dbReference type="InterPro" id="IPR030456">
    <property type="entry name" value="TF_fork_head_CS_2"/>
</dbReference>
<dbReference type="PANTHER" id="PTHR11829">
    <property type="entry name" value="FORKHEAD BOX PROTEIN"/>
    <property type="match status" value="1"/>
</dbReference>
<name>A0A401H6T1_9APHY</name>
<proteinExistence type="predicted"/>
<feature type="compositionally biased region" description="Polar residues" evidence="4">
    <location>
        <begin position="175"/>
        <end position="186"/>
    </location>
</feature>
<evidence type="ECO:0000256" key="1">
    <source>
        <dbReference type="ARBA" id="ARBA00023125"/>
    </source>
</evidence>
<dbReference type="GeneID" id="38787064"/>
<feature type="compositionally biased region" description="Low complexity" evidence="4">
    <location>
        <begin position="542"/>
        <end position="555"/>
    </location>
</feature>
<dbReference type="Gene3D" id="1.10.10.10">
    <property type="entry name" value="Winged helix-like DNA-binding domain superfamily/Winged helix DNA-binding domain"/>
    <property type="match status" value="1"/>
</dbReference>
<feature type="compositionally biased region" description="Pro residues" evidence="4">
    <location>
        <begin position="135"/>
        <end position="145"/>
    </location>
</feature>
<dbReference type="SMART" id="SM00339">
    <property type="entry name" value="FH"/>
    <property type="match status" value="1"/>
</dbReference>
<dbReference type="InterPro" id="IPR036390">
    <property type="entry name" value="WH_DNA-bd_sf"/>
</dbReference>
<dbReference type="InParanoid" id="A0A401H6T1"/>
<feature type="compositionally biased region" description="Polar residues" evidence="4">
    <location>
        <begin position="560"/>
        <end position="583"/>
    </location>
</feature>
<dbReference type="CDD" id="cd00059">
    <property type="entry name" value="FH_FOX"/>
    <property type="match status" value="1"/>
</dbReference>
<dbReference type="Pfam" id="PF00250">
    <property type="entry name" value="Forkhead"/>
    <property type="match status" value="1"/>
</dbReference>
<dbReference type="PROSITE" id="PS00658">
    <property type="entry name" value="FORK_HEAD_2"/>
    <property type="match status" value="1"/>
</dbReference>
<feature type="compositionally biased region" description="Low complexity" evidence="4">
    <location>
        <begin position="753"/>
        <end position="766"/>
    </location>
</feature>
<feature type="region of interest" description="Disordered" evidence="4">
    <location>
        <begin position="442"/>
        <end position="518"/>
    </location>
</feature>
<evidence type="ECO:0000313" key="6">
    <source>
        <dbReference type="EMBL" id="GBE90147.1"/>
    </source>
</evidence>
<comment type="caution">
    <text evidence="6">The sequence shown here is derived from an EMBL/GenBank/DDBJ whole genome shotgun (WGS) entry which is preliminary data.</text>
</comment>
<dbReference type="OrthoDB" id="5954824at2759"/>
<dbReference type="Proteomes" id="UP000287166">
    <property type="component" value="Unassembled WGS sequence"/>
</dbReference>
<dbReference type="RefSeq" id="XP_027621060.1">
    <property type="nucleotide sequence ID" value="XM_027765259.1"/>
</dbReference>
<feature type="compositionally biased region" description="Low complexity" evidence="4">
    <location>
        <begin position="670"/>
        <end position="698"/>
    </location>
</feature>
<feature type="compositionally biased region" description="Basic and acidic residues" evidence="4">
    <location>
        <begin position="736"/>
        <end position="748"/>
    </location>
</feature>
<evidence type="ECO:0000256" key="2">
    <source>
        <dbReference type="ARBA" id="ARBA00023242"/>
    </source>
</evidence>
<dbReference type="PANTHER" id="PTHR11829:SF343">
    <property type="entry name" value="FORK-HEAD DOMAIN-CONTAINING PROTEIN"/>
    <property type="match status" value="1"/>
</dbReference>
<sequence>MDRHPAAGRFRAFTSTSNTNSSSSPDHPAPQSRRDSSGSDSPPSGEGRVIHGPQPPQASHLACGTHPGPLSGEIPPVSGPPRPYNASATVYVDDFPYIPQGSPRSSQRSQIASTGVHVPYQAAFVNHHAQMAAPIAPPAPQPSPRGPSSGESSPSGSIHSHGSDHSGVSHGSPSTGASVHNSAQGDQDVQMEGANMEEAGLGFRREHYPAYDASARRIGLEHLRYDALPSQTTGQSHYRPRTHAYPRGDSGPRVISLSLDAPSTPQAAGTTTAAANSPSAAVPYTPTATPDVERMSIVEPERAFSAAPTPAPSQTGASPPPAAQTPRGARALQPDIPDPAPNLRQLLGLGPEEEVSLFSLADPPPGEKPSYPYPTLIKLAIHGSPKMRLTLQEIYDALQERFKWFEDNQSETAWKNSIRHQLSLNKLFRRVARPITEPGKGSYWVVDYSHGEGNKRPRKRNKRPTKAELIARRAARGSTSRQDAETSSDEDDASTESPTLGGSGASQSQTLSTSASQVEEHNIDPVLRNQGHVIGQAHMRLTTSTVRSSTRRGQSPYPAASSQGHARSSTLPSTGTPSISPQGAPQMPTPQRGRPFGQVTFVQPPYTQASFSQPPVTQPSMASFGQTSFGQPTFGQPSFGQPSFGQPSFGQPSFPPPTAPALRLPNALWPASSSAPSSGPGTPAQGHMSSASSAARSRMVGAPPPPRITPARPGNAPEARHAATPAPIVQPVPRTGTEHMRDVNDISSRRVQGGASMSASASTSTGRLLEQYAQQMPAHGGAPQGRRRGSRSSGSSSSME</sequence>
<keyword evidence="2 3" id="KW-0539">Nucleus</keyword>
<feature type="region of interest" description="Disordered" evidence="4">
    <location>
        <begin position="134"/>
        <end position="186"/>
    </location>
</feature>
<evidence type="ECO:0000259" key="5">
    <source>
        <dbReference type="PROSITE" id="PS50039"/>
    </source>
</evidence>
<dbReference type="SUPFAM" id="SSF46785">
    <property type="entry name" value="Winged helix' DNA-binding domain"/>
    <property type="match status" value="1"/>
</dbReference>
<organism evidence="6 7">
    <name type="scientific">Sparassis crispa</name>
    <dbReference type="NCBI Taxonomy" id="139825"/>
    <lineage>
        <taxon>Eukaryota</taxon>
        <taxon>Fungi</taxon>
        <taxon>Dikarya</taxon>
        <taxon>Basidiomycota</taxon>
        <taxon>Agaricomycotina</taxon>
        <taxon>Agaricomycetes</taxon>
        <taxon>Polyporales</taxon>
        <taxon>Sparassidaceae</taxon>
        <taxon>Sparassis</taxon>
    </lineage>
</organism>
<feature type="compositionally biased region" description="Low complexity" evidence="4">
    <location>
        <begin position="495"/>
        <end position="517"/>
    </location>
</feature>
<feature type="domain" description="Fork-head" evidence="5">
    <location>
        <begin position="368"/>
        <end position="460"/>
    </location>
</feature>
<dbReference type="PROSITE" id="PS50039">
    <property type="entry name" value="FORK_HEAD_3"/>
    <property type="match status" value="1"/>
</dbReference>
<dbReference type="InterPro" id="IPR050211">
    <property type="entry name" value="FOX_domain-containing"/>
</dbReference>
<dbReference type="GO" id="GO:0000978">
    <property type="term" value="F:RNA polymerase II cis-regulatory region sequence-specific DNA binding"/>
    <property type="evidence" value="ECO:0007669"/>
    <property type="project" value="TreeGrafter"/>
</dbReference>
<dbReference type="PRINTS" id="PR00053">
    <property type="entry name" value="FORKHEAD"/>
</dbReference>
<dbReference type="InterPro" id="IPR036388">
    <property type="entry name" value="WH-like_DNA-bd_sf"/>
</dbReference>
<feature type="compositionally biased region" description="Low complexity" evidence="4">
    <location>
        <begin position="14"/>
        <end position="24"/>
    </location>
</feature>
<dbReference type="GO" id="GO:0000981">
    <property type="term" value="F:DNA-binding transcription factor activity, RNA polymerase II-specific"/>
    <property type="evidence" value="ECO:0007669"/>
    <property type="project" value="TreeGrafter"/>
</dbReference>
<accession>A0A401H6T1</accession>
<evidence type="ECO:0000256" key="4">
    <source>
        <dbReference type="SAM" id="MobiDB-lite"/>
    </source>
</evidence>
<reference evidence="6 7" key="1">
    <citation type="journal article" date="2018" name="Sci. Rep.">
        <title>Genome sequence of the cauliflower mushroom Sparassis crispa (Hanabiratake) and its association with beneficial usage.</title>
        <authorList>
            <person name="Kiyama R."/>
            <person name="Furutani Y."/>
            <person name="Kawaguchi K."/>
            <person name="Nakanishi T."/>
        </authorList>
    </citation>
    <scope>NUCLEOTIDE SEQUENCE [LARGE SCALE GENOMIC DNA]</scope>
</reference>
<dbReference type="AlphaFoldDB" id="A0A401H6T1"/>
<gene>
    <name evidence="6" type="ORF">SCP_1801710</name>
</gene>
<feature type="compositionally biased region" description="Low complexity" evidence="4">
    <location>
        <begin position="261"/>
        <end position="281"/>
    </location>
</feature>
<evidence type="ECO:0000256" key="3">
    <source>
        <dbReference type="PROSITE-ProRule" id="PRU00089"/>
    </source>
</evidence>
<keyword evidence="7" id="KW-1185">Reference proteome</keyword>
<feature type="DNA-binding region" description="Fork-head" evidence="3">
    <location>
        <begin position="368"/>
        <end position="460"/>
    </location>
</feature>
<protein>
    <recommendedName>
        <fullName evidence="5">Fork-head domain-containing protein</fullName>
    </recommendedName>
</protein>
<dbReference type="InterPro" id="IPR001766">
    <property type="entry name" value="Fork_head_dom"/>
</dbReference>
<comment type="subcellular location">
    <subcellularLocation>
        <location evidence="3">Nucleus</location>
    </subcellularLocation>
</comment>